<keyword evidence="2" id="KW-1003">Cell membrane</keyword>
<reference evidence="9 10" key="1">
    <citation type="submission" date="2017-08" db="EMBL/GenBank/DDBJ databases">
        <title>Burning lignite coal seam in the remote Altai Mountains harbors a hydrogen-driven thermophilic microbial community.</title>
        <authorList>
            <person name="Kadnikov V.V."/>
            <person name="Mardanov A.V."/>
            <person name="Ivasenko D."/>
            <person name="Beletsky A.V."/>
            <person name="Karnachuk O.V."/>
            <person name="Ravin N.V."/>
        </authorList>
    </citation>
    <scope>NUCLEOTIDE SEQUENCE [LARGE SCALE GENOMIC DNA]</scope>
    <source>
        <strain evidence="9">AL31</strain>
    </source>
</reference>
<evidence type="ECO:0000256" key="6">
    <source>
        <dbReference type="SAM" id="MobiDB-lite"/>
    </source>
</evidence>
<evidence type="ECO:0000256" key="3">
    <source>
        <dbReference type="ARBA" id="ARBA00022692"/>
    </source>
</evidence>
<feature type="transmembrane region" description="Helical" evidence="7">
    <location>
        <begin position="67"/>
        <end position="89"/>
    </location>
</feature>
<protein>
    <recommendedName>
        <fullName evidence="8">RDD domain-containing protein</fullName>
    </recommendedName>
</protein>
<evidence type="ECO:0000256" key="2">
    <source>
        <dbReference type="ARBA" id="ARBA00022475"/>
    </source>
</evidence>
<dbReference type="Pfam" id="PF06271">
    <property type="entry name" value="RDD"/>
    <property type="match status" value="1"/>
</dbReference>
<dbReference type="PANTHER" id="PTHR36115:SF6">
    <property type="entry name" value="PROLINE-RICH ANTIGEN HOMOLOG"/>
    <property type="match status" value="1"/>
</dbReference>
<sequence length="197" mass="20712">MDVSVNSPEGNGVPQASGEEGGSLFREVPREVPAAGGSALGQGGRTRAEGPLAYGASADFWRRAGALGLDVLFLWGLISLVHALGTLLGRTPSFLGDVLLWVGYFVAATPVLGGTLGKLAVGIRVVDERGRKAPFGASLLRETAGKLTSAFFLGLGFLMAAWDDRGQALHDRMARTYVVSIASDELPSAERRFPRLS</sequence>
<feature type="transmembrane region" description="Helical" evidence="7">
    <location>
        <begin position="101"/>
        <end position="123"/>
    </location>
</feature>
<comment type="subcellular location">
    <subcellularLocation>
        <location evidence="1">Cell membrane</location>
        <topology evidence="1">Multi-pass membrane protein</topology>
    </subcellularLocation>
</comment>
<evidence type="ECO:0000256" key="1">
    <source>
        <dbReference type="ARBA" id="ARBA00004651"/>
    </source>
</evidence>
<keyword evidence="5 7" id="KW-0472">Membrane</keyword>
<accession>A0A2T5G948</accession>
<organism evidence="9 10">
    <name type="scientific">Brockia lithotrophica</name>
    <dbReference type="NCBI Taxonomy" id="933949"/>
    <lineage>
        <taxon>Bacteria</taxon>
        <taxon>Bacillati</taxon>
        <taxon>Bacillota</taxon>
        <taxon>Bacilli</taxon>
        <taxon>Bacillales</taxon>
        <taxon>Bacillales Family X. Incertae Sedis</taxon>
        <taxon>Brockia</taxon>
    </lineage>
</organism>
<dbReference type="PANTHER" id="PTHR36115">
    <property type="entry name" value="PROLINE-RICH ANTIGEN HOMOLOG-RELATED"/>
    <property type="match status" value="1"/>
</dbReference>
<evidence type="ECO:0000256" key="5">
    <source>
        <dbReference type="ARBA" id="ARBA00023136"/>
    </source>
</evidence>
<keyword evidence="4 7" id="KW-1133">Transmembrane helix</keyword>
<dbReference type="InterPro" id="IPR051791">
    <property type="entry name" value="Pra-immunoreactive"/>
</dbReference>
<proteinExistence type="predicted"/>
<evidence type="ECO:0000259" key="8">
    <source>
        <dbReference type="Pfam" id="PF06271"/>
    </source>
</evidence>
<gene>
    <name evidence="9" type="ORF">BLITH_0894</name>
</gene>
<keyword evidence="3 7" id="KW-0812">Transmembrane</keyword>
<evidence type="ECO:0000256" key="7">
    <source>
        <dbReference type="SAM" id="Phobius"/>
    </source>
</evidence>
<feature type="region of interest" description="Disordered" evidence="6">
    <location>
        <begin position="1"/>
        <end position="22"/>
    </location>
</feature>
<dbReference type="GO" id="GO:0005886">
    <property type="term" value="C:plasma membrane"/>
    <property type="evidence" value="ECO:0007669"/>
    <property type="project" value="UniProtKB-SubCell"/>
</dbReference>
<name>A0A2T5G948_9BACL</name>
<dbReference type="AlphaFoldDB" id="A0A2T5G948"/>
<dbReference type="Proteomes" id="UP000244016">
    <property type="component" value="Unassembled WGS sequence"/>
</dbReference>
<dbReference type="EMBL" id="PEBW01000002">
    <property type="protein sequence ID" value="PTQ52715.1"/>
    <property type="molecule type" value="Genomic_DNA"/>
</dbReference>
<feature type="domain" description="RDD" evidence="8">
    <location>
        <begin position="58"/>
        <end position="174"/>
    </location>
</feature>
<evidence type="ECO:0000256" key="4">
    <source>
        <dbReference type="ARBA" id="ARBA00022989"/>
    </source>
</evidence>
<evidence type="ECO:0000313" key="9">
    <source>
        <dbReference type="EMBL" id="PTQ52715.1"/>
    </source>
</evidence>
<evidence type="ECO:0000313" key="10">
    <source>
        <dbReference type="Proteomes" id="UP000244016"/>
    </source>
</evidence>
<comment type="caution">
    <text evidence="9">The sequence shown here is derived from an EMBL/GenBank/DDBJ whole genome shotgun (WGS) entry which is preliminary data.</text>
</comment>
<dbReference type="InterPro" id="IPR010432">
    <property type="entry name" value="RDD"/>
</dbReference>